<proteinExistence type="predicted"/>
<evidence type="ECO:0000313" key="4">
    <source>
        <dbReference type="Proteomes" id="UP001139207"/>
    </source>
</evidence>
<evidence type="ECO:0000313" key="3">
    <source>
        <dbReference type="EMBL" id="MCJ7859403.1"/>
    </source>
</evidence>
<dbReference type="InterPro" id="IPR050417">
    <property type="entry name" value="Sugar_Epim/Isomerase"/>
</dbReference>
<dbReference type="PANTHER" id="PTHR43489">
    <property type="entry name" value="ISOMERASE"/>
    <property type="match status" value="1"/>
</dbReference>
<keyword evidence="1" id="KW-0413">Isomerase</keyword>
<name>A0A9X1WJL6_9CORY</name>
<dbReference type="InterPro" id="IPR036237">
    <property type="entry name" value="Xyl_isomerase-like_sf"/>
</dbReference>
<comment type="caution">
    <text evidence="3">The sequence shown here is derived from an EMBL/GenBank/DDBJ whole genome shotgun (WGS) entry which is preliminary data.</text>
</comment>
<evidence type="ECO:0000256" key="1">
    <source>
        <dbReference type="ARBA" id="ARBA00023235"/>
    </source>
</evidence>
<gene>
    <name evidence="3" type="ORF">MUN33_11885</name>
</gene>
<dbReference type="InterPro" id="IPR013022">
    <property type="entry name" value="Xyl_isomerase-like_TIM-brl"/>
</dbReference>
<dbReference type="PANTHER" id="PTHR43489:SF6">
    <property type="entry name" value="HYDROXYPYRUVATE ISOMERASE-RELATED"/>
    <property type="match status" value="1"/>
</dbReference>
<evidence type="ECO:0000259" key="2">
    <source>
        <dbReference type="Pfam" id="PF01261"/>
    </source>
</evidence>
<dbReference type="GO" id="GO:0046487">
    <property type="term" value="P:glyoxylate metabolic process"/>
    <property type="evidence" value="ECO:0007669"/>
    <property type="project" value="TreeGrafter"/>
</dbReference>
<dbReference type="RefSeq" id="WP_244805120.1">
    <property type="nucleotide sequence ID" value="NZ_JALIEA010000017.1"/>
</dbReference>
<reference evidence="3" key="1">
    <citation type="submission" date="2022-04" db="EMBL/GenBank/DDBJ databases">
        <title>Corynebacterium kalidii LD5P10.</title>
        <authorList>
            <person name="Sun J.Q."/>
        </authorList>
    </citation>
    <scope>NUCLEOTIDE SEQUENCE</scope>
    <source>
        <strain evidence="3">LD5P10</strain>
    </source>
</reference>
<organism evidence="3 4">
    <name type="scientific">Corynebacterium kalidii</name>
    <dbReference type="NCBI Taxonomy" id="2931982"/>
    <lineage>
        <taxon>Bacteria</taxon>
        <taxon>Bacillati</taxon>
        <taxon>Actinomycetota</taxon>
        <taxon>Actinomycetes</taxon>
        <taxon>Mycobacteriales</taxon>
        <taxon>Corynebacteriaceae</taxon>
        <taxon>Corynebacterium</taxon>
    </lineage>
</organism>
<dbReference type="Pfam" id="PF01261">
    <property type="entry name" value="AP_endonuc_2"/>
    <property type="match status" value="1"/>
</dbReference>
<keyword evidence="4" id="KW-1185">Reference proteome</keyword>
<accession>A0A9X1WJL6</accession>
<dbReference type="GO" id="GO:0008903">
    <property type="term" value="F:hydroxypyruvate isomerase activity"/>
    <property type="evidence" value="ECO:0007669"/>
    <property type="project" value="TreeGrafter"/>
</dbReference>
<dbReference type="EMBL" id="JALIEA010000017">
    <property type="protein sequence ID" value="MCJ7859403.1"/>
    <property type="molecule type" value="Genomic_DNA"/>
</dbReference>
<feature type="domain" description="Xylose isomerase-like TIM barrel" evidence="2">
    <location>
        <begin position="25"/>
        <end position="235"/>
    </location>
</feature>
<protein>
    <submittedName>
        <fullName evidence="3">TIM barrel protein</fullName>
    </submittedName>
</protein>
<dbReference type="AlphaFoldDB" id="A0A9X1WJL6"/>
<sequence>MAPQLTTAVNCSIGRPQGDPDLGRAGALGLDRIELWWPWDTPEPSGRDIDDLVAELGRRGLTLVAVNYWGGDLAAGDRGVLHRGPLGSGHLDAMSRLADATGADRFNLLLGRGGRRLGPDQLDNIAAVARVAESRGQGTVLIEPSAGVDDYPVTTVAEARGVIASVPNTALLADLWHLSQTDDVPAWLDSCGTSDAAVAPAHVQIADDPGRGAPGTGRLPLDEWVGALRAAGYSGDVAGEWMWWNRTP</sequence>
<dbReference type="Gene3D" id="3.20.20.150">
    <property type="entry name" value="Divalent-metal-dependent TIM barrel enzymes"/>
    <property type="match status" value="1"/>
</dbReference>
<dbReference type="SUPFAM" id="SSF51658">
    <property type="entry name" value="Xylose isomerase-like"/>
    <property type="match status" value="1"/>
</dbReference>
<dbReference type="Proteomes" id="UP001139207">
    <property type="component" value="Unassembled WGS sequence"/>
</dbReference>